<accession>A0A8B6CUC3</accession>
<dbReference type="PANTHER" id="PTHR34394">
    <property type="entry name" value="SIMILAR TO RIKEN CDNA 2310022B05"/>
    <property type="match status" value="1"/>
</dbReference>
<dbReference type="Proteomes" id="UP000596742">
    <property type="component" value="Unassembled WGS sequence"/>
</dbReference>
<dbReference type="InterPro" id="IPR031600">
    <property type="entry name" value="DUF4706"/>
</dbReference>
<feature type="compositionally biased region" description="Basic and acidic residues" evidence="1">
    <location>
        <begin position="324"/>
        <end position="337"/>
    </location>
</feature>
<sequence>MDTISAAYFESINPLTRKIVQETQMVKSLFSEKWETFDEKRQDQILDDYFVHPDVRERYKDYEKGDVYPISYPVLKVQMGEKIVVDETNDFWTWQDEFSGPFSWKTKSQQDLTLLDLEPEQMTRQSKTRRRSSKDLSEEASRKAPKEFEVMEPGKSLWNSEFQNLKDVVLIKAHTDSADTMNLLPQKNINIKNDNSPEEINYAFNRDSFIENDEQTDKNGKTDSSYYSNHTDKKPAEQAIPSNGSVSKRKHDIEMSVFENPMISHVVEDEESLSSATTSPSHRPLLKGFNADGSPSRKPLLKGDSQESYSSRKSELYEPPAQSIDHEDRLDGRTNDKSHLVSNVDYEDTELIAVDMNKGSYSLNDSHGSMSSLNLQKTGFDFLDEW</sequence>
<feature type="compositionally biased region" description="Basic and acidic residues" evidence="1">
    <location>
        <begin position="133"/>
        <end position="147"/>
    </location>
</feature>
<dbReference type="Pfam" id="PF15797">
    <property type="entry name" value="DUF4706"/>
    <property type="match status" value="1"/>
</dbReference>
<evidence type="ECO:0000313" key="4">
    <source>
        <dbReference type="Proteomes" id="UP000596742"/>
    </source>
</evidence>
<dbReference type="PANTHER" id="PTHR34394:SF1">
    <property type="entry name" value="SIMILAR TO RIKEN CDNA 2310022B05"/>
    <property type="match status" value="1"/>
</dbReference>
<gene>
    <name evidence="3" type="ORF">MGAL_10B075718</name>
</gene>
<feature type="region of interest" description="Disordered" evidence="1">
    <location>
        <begin position="118"/>
        <end position="147"/>
    </location>
</feature>
<dbReference type="OrthoDB" id="5984457at2759"/>
<evidence type="ECO:0000256" key="1">
    <source>
        <dbReference type="SAM" id="MobiDB-lite"/>
    </source>
</evidence>
<name>A0A8B6CUC3_MYTGA</name>
<comment type="caution">
    <text evidence="3">The sequence shown here is derived from an EMBL/GenBank/DDBJ whole genome shotgun (WGS) entry which is preliminary data.</text>
</comment>
<evidence type="ECO:0000313" key="3">
    <source>
        <dbReference type="EMBL" id="VDI10670.1"/>
    </source>
</evidence>
<reference evidence="3" key="1">
    <citation type="submission" date="2018-11" db="EMBL/GenBank/DDBJ databases">
        <authorList>
            <person name="Alioto T."/>
            <person name="Alioto T."/>
        </authorList>
    </citation>
    <scope>NUCLEOTIDE SEQUENCE</scope>
</reference>
<feature type="region of interest" description="Disordered" evidence="1">
    <location>
        <begin position="207"/>
        <end position="248"/>
    </location>
</feature>
<organism evidence="3 4">
    <name type="scientific">Mytilus galloprovincialis</name>
    <name type="common">Mediterranean mussel</name>
    <dbReference type="NCBI Taxonomy" id="29158"/>
    <lineage>
        <taxon>Eukaryota</taxon>
        <taxon>Metazoa</taxon>
        <taxon>Spiralia</taxon>
        <taxon>Lophotrochozoa</taxon>
        <taxon>Mollusca</taxon>
        <taxon>Bivalvia</taxon>
        <taxon>Autobranchia</taxon>
        <taxon>Pteriomorphia</taxon>
        <taxon>Mytilida</taxon>
        <taxon>Mytiloidea</taxon>
        <taxon>Mytilidae</taxon>
        <taxon>Mytilinae</taxon>
        <taxon>Mytilus</taxon>
    </lineage>
</organism>
<keyword evidence="4" id="KW-1185">Reference proteome</keyword>
<dbReference type="AlphaFoldDB" id="A0A8B6CUC3"/>
<proteinExistence type="predicted"/>
<evidence type="ECO:0000259" key="2">
    <source>
        <dbReference type="Pfam" id="PF15797"/>
    </source>
</evidence>
<dbReference type="EMBL" id="UYJE01002425">
    <property type="protein sequence ID" value="VDI10670.1"/>
    <property type="molecule type" value="Genomic_DNA"/>
</dbReference>
<protein>
    <recommendedName>
        <fullName evidence="2">DUF4706 domain-containing protein</fullName>
    </recommendedName>
</protein>
<feature type="region of interest" description="Disordered" evidence="1">
    <location>
        <begin position="268"/>
        <end position="337"/>
    </location>
</feature>
<feature type="domain" description="DUF4706" evidence="2">
    <location>
        <begin position="7"/>
        <end position="112"/>
    </location>
</feature>